<feature type="domain" description="Outer membrane cytochrome MtrC/MtrF-like" evidence="3">
    <location>
        <begin position="805"/>
        <end position="961"/>
    </location>
</feature>
<keyword evidence="5" id="KW-1185">Reference proteome</keyword>
<organism evidence="4 5">
    <name type="scientific">Anaeromyxobacter paludicola</name>
    <dbReference type="NCBI Taxonomy" id="2918171"/>
    <lineage>
        <taxon>Bacteria</taxon>
        <taxon>Pseudomonadati</taxon>
        <taxon>Myxococcota</taxon>
        <taxon>Myxococcia</taxon>
        <taxon>Myxococcales</taxon>
        <taxon>Cystobacterineae</taxon>
        <taxon>Anaeromyxobacteraceae</taxon>
        <taxon>Anaeromyxobacter</taxon>
    </lineage>
</organism>
<evidence type="ECO:0000259" key="3">
    <source>
        <dbReference type="Pfam" id="PF22113"/>
    </source>
</evidence>
<dbReference type="SUPFAM" id="SSF48695">
    <property type="entry name" value="Multiheme cytochromes"/>
    <property type="match status" value="3"/>
</dbReference>
<evidence type="ECO:0000313" key="4">
    <source>
        <dbReference type="EMBL" id="BDG09227.1"/>
    </source>
</evidence>
<evidence type="ECO:0000256" key="1">
    <source>
        <dbReference type="ARBA" id="ARBA00022729"/>
    </source>
</evidence>
<dbReference type="EMBL" id="AP025592">
    <property type="protein sequence ID" value="BDG09227.1"/>
    <property type="molecule type" value="Genomic_DNA"/>
</dbReference>
<dbReference type="InterPro" id="IPR051829">
    <property type="entry name" value="Multiheme_Cytochr_ET"/>
</dbReference>
<evidence type="ECO:0000313" key="5">
    <source>
        <dbReference type="Proteomes" id="UP001162734"/>
    </source>
</evidence>
<dbReference type="InterPro" id="IPR036280">
    <property type="entry name" value="Multihaem_cyt_sf"/>
</dbReference>
<proteinExistence type="predicted"/>
<keyword evidence="1" id="KW-0732">Signal</keyword>
<dbReference type="PROSITE" id="PS51257">
    <property type="entry name" value="PROKAR_LIPOPROTEIN"/>
    <property type="match status" value="1"/>
</dbReference>
<accession>A0ABN6N7Q6</accession>
<dbReference type="Pfam" id="PF22113">
    <property type="entry name" value="Mtrc-MtrF_II-IV_dom"/>
    <property type="match status" value="1"/>
</dbReference>
<dbReference type="InterPro" id="IPR044060">
    <property type="entry name" value="Bacterial_rp_domain"/>
</dbReference>
<dbReference type="CDD" id="cd08168">
    <property type="entry name" value="Cytochrom_C3"/>
    <property type="match status" value="1"/>
</dbReference>
<dbReference type="InterPro" id="IPR054337">
    <property type="entry name" value="Mtrc-MtrF-like_dom_II/IV"/>
</dbReference>
<evidence type="ECO:0000259" key="2">
    <source>
        <dbReference type="Pfam" id="PF18998"/>
    </source>
</evidence>
<dbReference type="PANTHER" id="PTHR35038:SF8">
    <property type="entry name" value="C-TYPE POLYHEME CYTOCHROME OMCC"/>
    <property type="match status" value="1"/>
</dbReference>
<sequence length="1005" mass="104358">MRRISLALALIGAVAVSGCGRSGSSASSGQKGANTDTFNINIYQAPVGGWITSADSRINCGASDLGTPVADADGVLHSTPTYITGHAVCPKQTTYPYGTSVTFTATADTGFTFITWAGDCAGSAATCTLTGKADAAPIAIFAKAGSAGHAAVFSSAEHGVAFGKFLQGDATAPKCTNCHGPTLLGAGIAPACSPCHQAANAANVTAGLESCAKCHAAAGTTGINNGADHQALYNKFAHPTNATLNASIVSVSTNTTSQVATVTFTLTKNGQPYTGDVTKLGQKTVYAARFDRATGKVVEYFSLSKLAPTATPGTFTAKNNATPAPATPPVTPVLATFAPEASDAFVYAYFAENPTLWPNLKNYKIYGNVTSAAMTFKATGQTDPWTYTSTANVAGCQKCHPTPYMKHGYRAAVVAGLPDFMACKACHADTRVGEDFIFQLTYDNFPWIAANGENYTPAIEAQYAYNASVMNDTHMAHSGEIKYPQEMSNCVVCHEGNLATITADQNFNGKVCKSCHPTTSPVDAAAPSFANVTDGAKLGQKLAYHNFNWQNGTVLEGTAPNQTELACTACHSDSAKDVNCDANYNCTVDQTSGAIDGKGPFMYGSYVPLFKDIHSGLNKAIYAADGSRYSASMQTTVGTTSFASNKLTLAFSVSNVPSNVTIKPTVTASLYGYDTKDFVVSGHSSQFSDKTPNLEFSEGACLRGTGGTTGVPCKPSNTARLNVTPLAAAGNSNWTVTIDLSTWATKLSDGSVKRIEVGFLPDATLVTGVAPNTVSTSIAISGLAVTYDLGAGAVVQDTVGKGANAIVDAAKCNNCHDALGTTFHSPSYGSAGVVGCRLCHFVGTGGSHLEMQSRSIDSYVHSIHSFQAFDIANVNFADPVAALEYEDHITATYPMFTTLNCESCHTAGSYGVPDQKKSMPGIQSASASITGKTRAINGVPSVVTGPASRACGGCHRAELIKEDAAGALNAFDDHAGASFGYRQVSDAAPKTITDKWNDIVMKVLP</sequence>
<protein>
    <recommendedName>
        <fullName evidence="6">Multiheme cytochrome</fullName>
    </recommendedName>
</protein>
<name>A0ABN6N7Q6_9BACT</name>
<dbReference type="Proteomes" id="UP001162734">
    <property type="component" value="Chromosome"/>
</dbReference>
<gene>
    <name evidence="4" type="ORF">AMPC_23400</name>
</gene>
<feature type="domain" description="Bacterial repeat" evidence="2">
    <location>
        <begin position="90"/>
        <end position="130"/>
    </location>
</feature>
<dbReference type="RefSeq" id="WP_248340990.1">
    <property type="nucleotide sequence ID" value="NZ_AP025592.1"/>
</dbReference>
<dbReference type="Pfam" id="PF18998">
    <property type="entry name" value="Flg_new_2"/>
    <property type="match status" value="1"/>
</dbReference>
<evidence type="ECO:0008006" key="6">
    <source>
        <dbReference type="Google" id="ProtNLM"/>
    </source>
</evidence>
<reference evidence="5" key="1">
    <citation type="journal article" date="2022" name="Int. J. Syst. Evol. Microbiol.">
        <title>Anaeromyxobacter oryzae sp. nov., Anaeromyxobacter diazotrophicus sp. nov. and Anaeromyxobacter paludicola sp. nov., isolated from paddy soils.</title>
        <authorList>
            <person name="Itoh H."/>
            <person name="Xu Z."/>
            <person name="Mise K."/>
            <person name="Masuda Y."/>
            <person name="Ushijima N."/>
            <person name="Hayakawa C."/>
            <person name="Shiratori Y."/>
            <person name="Senoo K."/>
        </authorList>
    </citation>
    <scope>NUCLEOTIDE SEQUENCE [LARGE SCALE GENOMIC DNA]</scope>
    <source>
        <strain evidence="5">Red630</strain>
    </source>
</reference>
<dbReference type="PANTHER" id="PTHR35038">
    <property type="entry name" value="DISSIMILATORY SULFITE REDUCTASE SIRA"/>
    <property type="match status" value="1"/>
</dbReference>